<name>A0A3M2L5C3_9ACTN</name>
<protein>
    <submittedName>
        <fullName evidence="1">Uncharacterized protein</fullName>
    </submittedName>
</protein>
<evidence type="ECO:0000313" key="2">
    <source>
        <dbReference type="Proteomes" id="UP000282674"/>
    </source>
</evidence>
<accession>A0A3M2L5C3</accession>
<sequence>MSRALLRTSAGRPIEATHVRTRTTAQRRSRRTLVFTRALRLVRVHVRRLFQPMRALRRGRARIGGTVVVARIRAGLALVHIRALRRGRVQAGARASSLTGGLHGRARCLLPLR</sequence>
<proteinExistence type="predicted"/>
<evidence type="ECO:0000313" key="1">
    <source>
        <dbReference type="EMBL" id="RMI31065.1"/>
    </source>
</evidence>
<gene>
    <name evidence="1" type="ORF">EBO15_42800</name>
</gene>
<reference evidence="1 2" key="1">
    <citation type="submission" date="2018-10" db="EMBL/GenBank/DDBJ databases">
        <title>Isolation from soil.</title>
        <authorList>
            <person name="Hu J."/>
        </authorList>
    </citation>
    <scope>NUCLEOTIDE SEQUENCE [LARGE SCALE GENOMIC DNA]</scope>
    <source>
        <strain evidence="1 2">NEAU-Ht49</strain>
    </source>
</reference>
<comment type="caution">
    <text evidence="1">The sequence shown here is derived from an EMBL/GenBank/DDBJ whole genome shotgun (WGS) entry which is preliminary data.</text>
</comment>
<dbReference type="AlphaFoldDB" id="A0A3M2L5C3"/>
<dbReference type="Proteomes" id="UP000282674">
    <property type="component" value="Unassembled WGS sequence"/>
</dbReference>
<dbReference type="EMBL" id="RFFG01000222">
    <property type="protein sequence ID" value="RMI31065.1"/>
    <property type="molecule type" value="Genomic_DNA"/>
</dbReference>
<organism evidence="1 2">
    <name type="scientific">Actinomadura harenae</name>
    <dbReference type="NCBI Taxonomy" id="2483351"/>
    <lineage>
        <taxon>Bacteria</taxon>
        <taxon>Bacillati</taxon>
        <taxon>Actinomycetota</taxon>
        <taxon>Actinomycetes</taxon>
        <taxon>Streptosporangiales</taxon>
        <taxon>Thermomonosporaceae</taxon>
        <taxon>Actinomadura</taxon>
    </lineage>
</organism>
<keyword evidence="2" id="KW-1185">Reference proteome</keyword>